<dbReference type="RefSeq" id="WP_058459292.1">
    <property type="nucleotide sequence ID" value="NZ_CAAAIY010000001.1"/>
</dbReference>
<organism evidence="1 2">
    <name type="scientific">Legionella bozemanae</name>
    <name type="common">Fluoribacter bozemanae</name>
    <dbReference type="NCBI Taxonomy" id="447"/>
    <lineage>
        <taxon>Bacteria</taxon>
        <taxon>Pseudomonadati</taxon>
        <taxon>Pseudomonadota</taxon>
        <taxon>Gammaproteobacteria</taxon>
        <taxon>Legionellales</taxon>
        <taxon>Legionellaceae</taxon>
        <taxon>Legionella</taxon>
    </lineage>
</organism>
<dbReference type="Proteomes" id="UP000054695">
    <property type="component" value="Unassembled WGS sequence"/>
</dbReference>
<dbReference type="STRING" id="447.Lboz_1646"/>
<protein>
    <submittedName>
        <fullName evidence="1">Substrate of the Dot/Icm secretion system</fullName>
    </submittedName>
</protein>
<proteinExistence type="predicted"/>
<dbReference type="OrthoDB" id="5647612at2"/>
<comment type="caution">
    <text evidence="1">The sequence shown here is derived from an EMBL/GenBank/DDBJ whole genome shotgun (WGS) entry which is preliminary data.</text>
</comment>
<dbReference type="PATRIC" id="fig|447.4.peg.1754"/>
<evidence type="ECO:0000313" key="1">
    <source>
        <dbReference type="EMBL" id="KTC74206.1"/>
    </source>
</evidence>
<dbReference type="EMBL" id="LNXU01000017">
    <property type="protein sequence ID" value="KTC74206.1"/>
    <property type="molecule type" value="Genomic_DNA"/>
</dbReference>
<sequence length="424" mass="49601">MTFIPPVFAKFRVNTINLEAKYSTLLGRYRVVDSQVNDGSSVVQQSSLEVLIARTNEVIKCKSGRDTQIDVFNLLVNELRQIPKEDKEKTKQGTLFLLGALIHRYFRLIKEYDDYNAYASWTYFGKCDVTTCKLFQAIRRALQFKEMEVIKKRYREDDLKILDVVTIVKSLEVFRDNMLLEDKEKVPRYMKYPHFVKDEHFKQYLQDIIDEQRKRGAAMLHRFKAIAFVQSLMTQIDNERQQLEKDIETWCKGVAKDYKNFNAFKCLDEMAINTSLIKYVQSETSRNIIFRLFYAPIIQGNLESIDHSTFLTKMKECYDYTCSYVLFGAYVLLLQNSKTFDTDLLFTIQQALGLEASLDELTKVDMLDGVKFLKQFLETEPGVNLDCEFFEGKERMYTAIARAEKELTLQVAPKNEEREVVLTV</sequence>
<evidence type="ECO:0000313" key="2">
    <source>
        <dbReference type="Proteomes" id="UP000054695"/>
    </source>
</evidence>
<keyword evidence="2" id="KW-1185">Reference proteome</keyword>
<name>A0A0W0RT16_LEGBO</name>
<gene>
    <name evidence="1" type="ORF">Lboz_1646</name>
</gene>
<reference evidence="1 2" key="1">
    <citation type="submission" date="2015-11" db="EMBL/GenBank/DDBJ databases">
        <title>Genomic analysis of 38 Legionella species identifies large and diverse effector repertoires.</title>
        <authorList>
            <person name="Burstein D."/>
            <person name="Amaro F."/>
            <person name="Zusman T."/>
            <person name="Lifshitz Z."/>
            <person name="Cohen O."/>
            <person name="Gilbert J.A."/>
            <person name="Pupko T."/>
            <person name="Shuman H.A."/>
            <person name="Segal G."/>
        </authorList>
    </citation>
    <scope>NUCLEOTIDE SEQUENCE [LARGE SCALE GENOMIC DNA]</scope>
    <source>
        <strain evidence="1 2">WIGA</strain>
    </source>
</reference>
<dbReference type="AlphaFoldDB" id="A0A0W0RT16"/>
<accession>A0A0W0RT16</accession>